<dbReference type="Proteomes" id="UP000031036">
    <property type="component" value="Unassembled WGS sequence"/>
</dbReference>
<dbReference type="Gene3D" id="3.40.50.10810">
    <property type="entry name" value="Tandem AAA-ATPase domain"/>
    <property type="match status" value="1"/>
</dbReference>
<evidence type="ECO:0000256" key="4">
    <source>
        <dbReference type="ARBA" id="ARBA00022801"/>
    </source>
</evidence>
<dbReference type="InterPro" id="IPR038718">
    <property type="entry name" value="SNF2-like_sf"/>
</dbReference>
<dbReference type="InterPro" id="IPR049730">
    <property type="entry name" value="SNF2/RAD54-like_C"/>
</dbReference>
<dbReference type="PANTHER" id="PTHR47157">
    <property type="entry name" value="CHROMODOMAIN-HELICASE-DNA-BINDING PROTEIN 1-LIKE"/>
    <property type="match status" value="1"/>
</dbReference>
<dbReference type="SMART" id="SM00487">
    <property type="entry name" value="DEXDc"/>
    <property type="match status" value="1"/>
</dbReference>
<dbReference type="InterPro" id="IPR001357">
    <property type="entry name" value="BRCT_dom"/>
</dbReference>
<dbReference type="InterPro" id="IPR000330">
    <property type="entry name" value="SNF2_N"/>
</dbReference>
<feature type="region of interest" description="Disordered" evidence="8">
    <location>
        <begin position="903"/>
        <end position="996"/>
    </location>
</feature>
<dbReference type="GO" id="GO:0005634">
    <property type="term" value="C:nucleus"/>
    <property type="evidence" value="ECO:0007669"/>
    <property type="project" value="UniProtKB-SubCell"/>
</dbReference>
<keyword evidence="13" id="KW-0238">DNA-binding</keyword>
<dbReference type="PROSITE" id="PS51192">
    <property type="entry name" value="HELICASE_ATP_BIND_1"/>
    <property type="match status" value="1"/>
</dbReference>
<feature type="coiled-coil region" evidence="7">
    <location>
        <begin position="626"/>
        <end position="668"/>
    </location>
</feature>
<dbReference type="EMBL" id="JPKZ01001757">
    <property type="protein sequence ID" value="KHN80194.1"/>
    <property type="molecule type" value="Genomic_DNA"/>
</dbReference>
<dbReference type="InterPro" id="IPR001650">
    <property type="entry name" value="Helicase_C-like"/>
</dbReference>
<dbReference type="PROSITE" id="PS51154">
    <property type="entry name" value="MACRO"/>
    <property type="match status" value="1"/>
</dbReference>
<evidence type="ECO:0000313" key="14">
    <source>
        <dbReference type="Proteomes" id="UP000031036"/>
    </source>
</evidence>
<dbReference type="OMA" id="WQNELFR"/>
<dbReference type="InterPro" id="IPR014001">
    <property type="entry name" value="Helicase_ATP-bd"/>
</dbReference>
<feature type="compositionally biased region" description="Basic and acidic residues" evidence="8">
    <location>
        <begin position="908"/>
        <end position="928"/>
    </location>
</feature>
<protein>
    <submittedName>
        <fullName evidence="13">Chromodomain-helicase-DNA-binding protein 1-like</fullName>
    </submittedName>
</protein>
<feature type="compositionally biased region" description="Acidic residues" evidence="8">
    <location>
        <begin position="974"/>
        <end position="991"/>
    </location>
</feature>
<reference evidence="13 14" key="1">
    <citation type="submission" date="2014-11" db="EMBL/GenBank/DDBJ databases">
        <title>Genetic blueprint of the zoonotic pathogen Toxocara canis.</title>
        <authorList>
            <person name="Zhu X.-Q."/>
            <person name="Korhonen P.K."/>
            <person name="Cai H."/>
            <person name="Young N.D."/>
            <person name="Nejsum P."/>
            <person name="von Samson-Himmelstjerna G."/>
            <person name="Boag P.R."/>
            <person name="Tan P."/>
            <person name="Li Q."/>
            <person name="Min J."/>
            <person name="Yang Y."/>
            <person name="Wang X."/>
            <person name="Fang X."/>
            <person name="Hall R.S."/>
            <person name="Hofmann A."/>
            <person name="Sternberg P.W."/>
            <person name="Jex A.R."/>
            <person name="Gasser R.B."/>
        </authorList>
    </citation>
    <scope>NUCLEOTIDE SEQUENCE [LARGE SCALE GENOMIC DNA]</scope>
    <source>
        <strain evidence="13">PN_DK_2014</strain>
    </source>
</reference>
<dbReference type="Pfam" id="PF00271">
    <property type="entry name" value="Helicase_C"/>
    <property type="match status" value="1"/>
</dbReference>
<keyword evidence="3" id="KW-0547">Nucleotide-binding</keyword>
<dbReference type="SMART" id="SM00490">
    <property type="entry name" value="HELICc"/>
    <property type="match status" value="1"/>
</dbReference>
<dbReference type="Gene3D" id="3.40.50.10190">
    <property type="entry name" value="BRCT domain"/>
    <property type="match status" value="1"/>
</dbReference>
<comment type="subcellular location">
    <subcellularLocation>
        <location evidence="1">Nucleus</location>
    </subcellularLocation>
</comment>
<dbReference type="InterPro" id="IPR002589">
    <property type="entry name" value="Macro_dom"/>
</dbReference>
<dbReference type="GO" id="GO:0006281">
    <property type="term" value="P:DNA repair"/>
    <property type="evidence" value="ECO:0007669"/>
    <property type="project" value="InterPro"/>
</dbReference>
<dbReference type="PANTHER" id="PTHR47157:SF1">
    <property type="entry name" value="CHROMODOMAIN-HELICASE-DNA-BINDING PROTEIN 1-LIKE"/>
    <property type="match status" value="1"/>
</dbReference>
<dbReference type="Pfam" id="PF00176">
    <property type="entry name" value="SNF2-rel_dom"/>
    <property type="match status" value="1"/>
</dbReference>
<evidence type="ECO:0000256" key="7">
    <source>
        <dbReference type="SAM" id="Coils"/>
    </source>
</evidence>
<evidence type="ECO:0000259" key="11">
    <source>
        <dbReference type="PROSITE" id="PS51192"/>
    </source>
</evidence>
<dbReference type="SUPFAM" id="SSF52540">
    <property type="entry name" value="P-loop containing nucleoside triphosphate hydrolases"/>
    <property type="match status" value="2"/>
</dbReference>
<feature type="compositionally biased region" description="Basic and acidic residues" evidence="8">
    <location>
        <begin position="939"/>
        <end position="950"/>
    </location>
</feature>
<evidence type="ECO:0000259" key="9">
    <source>
        <dbReference type="PROSITE" id="PS50172"/>
    </source>
</evidence>
<dbReference type="CDD" id="cd00027">
    <property type="entry name" value="BRCT"/>
    <property type="match status" value="1"/>
</dbReference>
<keyword evidence="7" id="KW-0175">Coiled coil</keyword>
<dbReference type="PROSITE" id="PS50172">
    <property type="entry name" value="BRCT"/>
    <property type="match status" value="1"/>
</dbReference>
<accession>A0A0B2VFE5</accession>
<evidence type="ECO:0000313" key="13">
    <source>
        <dbReference type="EMBL" id="KHN80194.1"/>
    </source>
</evidence>
<dbReference type="InterPro" id="IPR031053">
    <property type="entry name" value="ALC1"/>
</dbReference>
<evidence type="ECO:0000259" key="12">
    <source>
        <dbReference type="PROSITE" id="PS51194"/>
    </source>
</evidence>
<evidence type="ECO:0000256" key="1">
    <source>
        <dbReference type="ARBA" id="ARBA00004123"/>
    </source>
</evidence>
<dbReference type="InterPro" id="IPR043472">
    <property type="entry name" value="Macro_dom-like"/>
</dbReference>
<dbReference type="SUPFAM" id="SSF52113">
    <property type="entry name" value="BRCT domain"/>
    <property type="match status" value="1"/>
</dbReference>
<evidence type="ECO:0000256" key="5">
    <source>
        <dbReference type="ARBA" id="ARBA00022840"/>
    </source>
</evidence>
<comment type="similarity">
    <text evidence="2">Belongs to the SNF2/RAD54 helicase family.</text>
</comment>
<feature type="domain" description="Macro" evidence="10">
    <location>
        <begin position="694"/>
        <end position="899"/>
    </location>
</feature>
<evidence type="ECO:0000256" key="3">
    <source>
        <dbReference type="ARBA" id="ARBA00022741"/>
    </source>
</evidence>
<dbReference type="PROSITE" id="PS51194">
    <property type="entry name" value="HELICASE_CTER"/>
    <property type="match status" value="1"/>
</dbReference>
<dbReference type="OrthoDB" id="5857104at2759"/>
<keyword evidence="6" id="KW-0539">Nucleus</keyword>
<keyword evidence="4" id="KW-0378">Hydrolase</keyword>
<keyword evidence="13" id="KW-0347">Helicase</keyword>
<sequence length="1096" mass="125641">MHRGHFVAGIVARVILPSRGRHINNVGSDILAYMMDEYQEKLKKCGLSLRQHQLSGVETVLSWRKEQHGGIIADEMGLGKTCEAVSLISILTNTDKLRPHLVVCPLSVIDHWEKELARFGCGELQIIKFMGDLEERLKLSRKMMTSKEWDVVLTTYDYVQIEGSPILKFHWASLVFDEAQRIKNTNSKLHSAILELHVDWIVLMTGTPIQNKMQELFALLCIIDKNKFPLENLETFVKKYSQTDEDKVIKELRTILSKYMIRRLKSEIAIEIPPSSQVVLYHGLSSMQKDLYRAILSKNYRFLMNATSRQGDCEGSNKNSLVNIMMQLRKCALHPYLFNGMEPEPFEEGEHLATTSGKMMLLERLLVFLHKRKHRVLLFSQMTNMLDIVQDLLNFRGWSFERLDGKLKADMRFAAIDNFQKSDCIFCFLLSTRAGGLGLTLTRADTVIFIDSDFNPQNDIQAAARCHRIGQTKHVKIIRLVAKNTVEDVIECYATRKLRMTNRVMESDANVRKEKLTAVELSNMILYGLQHLNDEDGYSSKRVLTEEEIEKIVGETDADGNWIGDDTEAAAQQLDENVEPVVGKVPSVAEEAPSIYVFEGHDYKKDQEALESIIEEAKTKGIENKRKAETSRVRRLLRTKEEMEELRKRNLERQQKSKQDRLHKMEEKKTKLWAEHGYMSTVLPMPEQVEDETGEELDEESAIYYGPYFVHGDVTHPWRASHDHSKRAIIVHVVDNSGSFGRGGVFDALRAKSARVADAYRLASEMNDLHIGDAHLIEDIDETEEHSSTDGSVTGDEENLASEQLTSSGITWKRKESVVLLVAQSRRNRNEILDKPFVECLTRLAAYAKSHNSTSVHFPRLGYGMTNINWYSMEHMIRRHLTDRRIHTYVYYHTGKMRIQQRNVHVQKKTDEAGEAEVRRANKAESSDFVRGNGLGTRETLKLYDQDKEGSLQSEGDDESVEGGDLGEERAEQTEEDRIEEQAWESESEEGDYSRRKRRRVERLFERMVIWVHSLPVSERQHYTTLVEEHGGDAIEEKDGTDLVTHALFDEMMLDGIEELKNLKDALPEGCVIVSKEWVDQSVNIGKAIDTKSFLV</sequence>
<keyword evidence="14" id="KW-1185">Reference proteome</keyword>
<feature type="domain" description="Helicase ATP-binding" evidence="11">
    <location>
        <begin position="61"/>
        <end position="226"/>
    </location>
</feature>
<organism evidence="13 14">
    <name type="scientific">Toxocara canis</name>
    <name type="common">Canine roundworm</name>
    <dbReference type="NCBI Taxonomy" id="6265"/>
    <lineage>
        <taxon>Eukaryota</taxon>
        <taxon>Metazoa</taxon>
        <taxon>Ecdysozoa</taxon>
        <taxon>Nematoda</taxon>
        <taxon>Chromadorea</taxon>
        <taxon>Rhabditida</taxon>
        <taxon>Spirurina</taxon>
        <taxon>Ascaridomorpha</taxon>
        <taxon>Ascaridoidea</taxon>
        <taxon>Toxocaridae</taxon>
        <taxon>Toxocara</taxon>
    </lineage>
</organism>
<dbReference type="InterPro" id="IPR027417">
    <property type="entry name" value="P-loop_NTPase"/>
</dbReference>
<evidence type="ECO:0000259" key="10">
    <source>
        <dbReference type="PROSITE" id="PS51154"/>
    </source>
</evidence>
<comment type="caution">
    <text evidence="13">The sequence shown here is derived from an EMBL/GenBank/DDBJ whole genome shotgun (WGS) entry which is preliminary data.</text>
</comment>
<name>A0A0B2VFE5_TOXCA</name>
<dbReference type="Gene3D" id="3.40.50.300">
    <property type="entry name" value="P-loop containing nucleotide triphosphate hydrolases"/>
    <property type="match status" value="1"/>
</dbReference>
<dbReference type="Gene3D" id="3.40.220.10">
    <property type="entry name" value="Leucine Aminopeptidase, subunit E, domain 1"/>
    <property type="match status" value="1"/>
</dbReference>
<dbReference type="AlphaFoldDB" id="A0A0B2VFE5"/>
<evidence type="ECO:0000256" key="8">
    <source>
        <dbReference type="SAM" id="MobiDB-lite"/>
    </source>
</evidence>
<proteinExistence type="inferred from homology"/>
<dbReference type="CDD" id="cd18793">
    <property type="entry name" value="SF2_C_SNF"/>
    <property type="match status" value="1"/>
</dbReference>
<feature type="domain" description="BRCT" evidence="9">
    <location>
        <begin position="1000"/>
        <end position="1096"/>
    </location>
</feature>
<feature type="domain" description="Helicase C-terminal" evidence="12">
    <location>
        <begin position="361"/>
        <end position="520"/>
    </location>
</feature>
<dbReference type="InterPro" id="IPR036420">
    <property type="entry name" value="BRCT_dom_sf"/>
</dbReference>
<evidence type="ECO:0000256" key="2">
    <source>
        <dbReference type="ARBA" id="ARBA00007025"/>
    </source>
</evidence>
<dbReference type="SUPFAM" id="SSF52949">
    <property type="entry name" value="Macro domain-like"/>
    <property type="match status" value="1"/>
</dbReference>
<dbReference type="GO" id="GO:0016787">
    <property type="term" value="F:hydrolase activity"/>
    <property type="evidence" value="ECO:0007669"/>
    <property type="project" value="UniProtKB-KW"/>
</dbReference>
<evidence type="ECO:0000256" key="6">
    <source>
        <dbReference type="ARBA" id="ARBA00023242"/>
    </source>
</evidence>
<dbReference type="STRING" id="6265.A0A0B2VFE5"/>
<dbReference type="GO" id="GO:0006338">
    <property type="term" value="P:chromatin remodeling"/>
    <property type="evidence" value="ECO:0007669"/>
    <property type="project" value="InterPro"/>
</dbReference>
<dbReference type="GO" id="GO:0005524">
    <property type="term" value="F:ATP binding"/>
    <property type="evidence" value="ECO:0007669"/>
    <property type="project" value="UniProtKB-KW"/>
</dbReference>
<feature type="compositionally biased region" description="Acidic residues" evidence="8">
    <location>
        <begin position="955"/>
        <end position="966"/>
    </location>
</feature>
<dbReference type="GO" id="GO:0003677">
    <property type="term" value="F:DNA binding"/>
    <property type="evidence" value="ECO:0007669"/>
    <property type="project" value="UniProtKB-KW"/>
</dbReference>
<gene>
    <name evidence="13" type="primary">Chd1l</name>
    <name evidence="13" type="ORF">Tcan_03270</name>
</gene>
<keyword evidence="5" id="KW-0067">ATP-binding</keyword>
<dbReference type="GO" id="GO:0003678">
    <property type="term" value="F:DNA helicase activity"/>
    <property type="evidence" value="ECO:0007669"/>
    <property type="project" value="InterPro"/>
</dbReference>